<accession>A0A2U3QEH0</accession>
<dbReference type="EMBL" id="OUUY01000013">
    <property type="protein sequence ID" value="SPP99740.1"/>
    <property type="molecule type" value="Genomic_DNA"/>
</dbReference>
<name>A0A2U3QEH0_9BACT</name>
<keyword evidence="2" id="KW-1185">Reference proteome</keyword>
<organism evidence="1 2">
    <name type="scientific">Candidatus Sulfobium mesophilum</name>
    <dbReference type="NCBI Taxonomy" id="2016548"/>
    <lineage>
        <taxon>Bacteria</taxon>
        <taxon>Pseudomonadati</taxon>
        <taxon>Nitrospirota</taxon>
        <taxon>Nitrospiria</taxon>
        <taxon>Nitrospirales</taxon>
        <taxon>Nitrospiraceae</taxon>
        <taxon>Candidatus Sulfobium</taxon>
    </lineage>
</organism>
<gene>
    <name evidence="1" type="ORF">NBG4_110043</name>
</gene>
<dbReference type="Proteomes" id="UP000245125">
    <property type="component" value="Unassembled WGS sequence"/>
</dbReference>
<evidence type="ECO:0000313" key="1">
    <source>
        <dbReference type="EMBL" id="SPP99740.1"/>
    </source>
</evidence>
<reference evidence="2" key="1">
    <citation type="submission" date="2018-03" db="EMBL/GenBank/DDBJ databases">
        <authorList>
            <person name="Zecchin S."/>
        </authorList>
    </citation>
    <scope>NUCLEOTIDE SEQUENCE [LARGE SCALE GENOMIC DNA]</scope>
</reference>
<proteinExistence type="predicted"/>
<sequence>MTENNCQMCGSDNSANILISALTTGQFRRMLQSKGIITCPPFWGEGEQAGTGRPYPSFILKCTIKGRLITIICCMEYQ</sequence>
<dbReference type="AlphaFoldDB" id="A0A2U3QEH0"/>
<protein>
    <submittedName>
        <fullName evidence="1">Uncharacterized protein</fullName>
    </submittedName>
</protein>
<evidence type="ECO:0000313" key="2">
    <source>
        <dbReference type="Proteomes" id="UP000245125"/>
    </source>
</evidence>